<protein>
    <submittedName>
        <fullName evidence="6">RDD family protein</fullName>
    </submittedName>
</protein>
<keyword evidence="4" id="KW-0472">Membrane</keyword>
<evidence type="ECO:0000259" key="5">
    <source>
        <dbReference type="Pfam" id="PF06271"/>
    </source>
</evidence>
<dbReference type="RefSeq" id="WP_345532227.1">
    <property type="nucleotide sequence ID" value="NZ_BAABLD010000007.1"/>
</dbReference>
<comment type="caution">
    <text evidence="6">The sequence shown here is derived from an EMBL/GenBank/DDBJ whole genome shotgun (WGS) entry which is preliminary data.</text>
</comment>
<dbReference type="InterPro" id="IPR010432">
    <property type="entry name" value="RDD"/>
</dbReference>
<evidence type="ECO:0000256" key="1">
    <source>
        <dbReference type="ARBA" id="ARBA00004141"/>
    </source>
</evidence>
<evidence type="ECO:0000313" key="7">
    <source>
        <dbReference type="Proteomes" id="UP001500547"/>
    </source>
</evidence>
<evidence type="ECO:0000256" key="2">
    <source>
        <dbReference type="ARBA" id="ARBA00022692"/>
    </source>
</evidence>
<evidence type="ECO:0000256" key="4">
    <source>
        <dbReference type="ARBA" id="ARBA00023136"/>
    </source>
</evidence>
<proteinExistence type="predicted"/>
<organism evidence="6 7">
    <name type="scientific">Viridibacterium curvum</name>
    <dbReference type="NCBI Taxonomy" id="1101404"/>
    <lineage>
        <taxon>Bacteria</taxon>
        <taxon>Pseudomonadati</taxon>
        <taxon>Pseudomonadota</taxon>
        <taxon>Betaproteobacteria</taxon>
        <taxon>Rhodocyclales</taxon>
        <taxon>Rhodocyclaceae</taxon>
        <taxon>Viridibacterium</taxon>
    </lineage>
</organism>
<dbReference type="PANTHER" id="PTHR38480:SF1">
    <property type="entry name" value="SLR0254 PROTEIN"/>
    <property type="match status" value="1"/>
</dbReference>
<evidence type="ECO:0000256" key="3">
    <source>
        <dbReference type="ARBA" id="ARBA00022989"/>
    </source>
</evidence>
<keyword evidence="7" id="KW-1185">Reference proteome</keyword>
<dbReference type="Proteomes" id="UP001500547">
    <property type="component" value="Unassembled WGS sequence"/>
</dbReference>
<name>A0ABP9QJN4_9RHOO</name>
<keyword evidence="2" id="KW-0812">Transmembrane</keyword>
<sequence length="243" mass="26247">MAVLTRKTPAAGAAPSALDTLRPVTTPELIELQLRPAGLLPRALAFLLDFGLRTGVLVFASTALTSLEGFGQGIALLLWFVLEWFYPVLFEVLGKGATPGKRALGLKVLHDDGTPVAWGPSLTRNLLRAADFLPFMYLFGALSCLLHSEFRRLGDIVAGTVVVYAEKNTGLPRIPEVEPIAPAAPLDRATQRALIGFAERANTLTEARREELAELLPHLGNTYGTQPANRLLGLANYLIGRRA</sequence>
<evidence type="ECO:0000313" key="6">
    <source>
        <dbReference type="EMBL" id="GAA5163055.1"/>
    </source>
</evidence>
<accession>A0ABP9QJN4</accession>
<dbReference type="Pfam" id="PF06271">
    <property type="entry name" value="RDD"/>
    <property type="match status" value="1"/>
</dbReference>
<feature type="domain" description="RDD" evidence="5">
    <location>
        <begin position="37"/>
        <end position="159"/>
    </location>
</feature>
<gene>
    <name evidence="6" type="ORF">GCM10025770_14620</name>
</gene>
<reference evidence="7" key="1">
    <citation type="journal article" date="2019" name="Int. J. Syst. Evol. Microbiol.">
        <title>The Global Catalogue of Microorganisms (GCM) 10K type strain sequencing project: providing services to taxonomists for standard genome sequencing and annotation.</title>
        <authorList>
            <consortium name="The Broad Institute Genomics Platform"/>
            <consortium name="The Broad Institute Genome Sequencing Center for Infectious Disease"/>
            <person name="Wu L."/>
            <person name="Ma J."/>
        </authorList>
    </citation>
    <scope>NUCLEOTIDE SEQUENCE [LARGE SCALE GENOMIC DNA]</scope>
    <source>
        <strain evidence="7">JCM 18715</strain>
    </source>
</reference>
<dbReference type="PANTHER" id="PTHR38480">
    <property type="entry name" value="SLR0254 PROTEIN"/>
    <property type="match status" value="1"/>
</dbReference>
<dbReference type="EMBL" id="BAABLD010000007">
    <property type="protein sequence ID" value="GAA5163055.1"/>
    <property type="molecule type" value="Genomic_DNA"/>
</dbReference>
<comment type="subcellular location">
    <subcellularLocation>
        <location evidence="1">Membrane</location>
        <topology evidence="1">Multi-pass membrane protein</topology>
    </subcellularLocation>
</comment>
<keyword evidence="3" id="KW-1133">Transmembrane helix</keyword>